<accession>A0ABX4N4Z7</accession>
<proteinExistence type="predicted"/>
<reference evidence="2 3" key="1">
    <citation type="submission" date="2017-11" db="EMBL/GenBank/DDBJ databases">
        <title>Sequencing the genomes of 1000 actinobacteria strains.</title>
        <authorList>
            <person name="Klenk H.-P."/>
        </authorList>
    </citation>
    <scope>NUCLEOTIDE SEQUENCE [LARGE SCALE GENOMIC DNA]</scope>
    <source>
        <strain evidence="2 3">DSM 12798</strain>
    </source>
</reference>
<evidence type="ECO:0000313" key="3">
    <source>
        <dbReference type="Proteomes" id="UP000229263"/>
    </source>
</evidence>
<organism evidence="2 3">
    <name type="scientific">Glutamicibacter mysorens</name>
    <dbReference type="NCBI Taxonomy" id="257984"/>
    <lineage>
        <taxon>Bacteria</taxon>
        <taxon>Bacillati</taxon>
        <taxon>Actinomycetota</taxon>
        <taxon>Actinomycetes</taxon>
        <taxon>Micrococcales</taxon>
        <taxon>Micrococcaceae</taxon>
        <taxon>Glutamicibacter</taxon>
    </lineage>
</organism>
<sequence>MNANNPDPNHVQEEAELSAELEEIWQDESITTAASTEIADEVDGELGTRDNNTRDNK</sequence>
<name>A0ABX4N4Z7_9MICC</name>
<evidence type="ECO:0000313" key="2">
    <source>
        <dbReference type="EMBL" id="PJJ44922.1"/>
    </source>
</evidence>
<dbReference type="RefSeq" id="WP_157066391.1">
    <property type="nucleotide sequence ID" value="NZ_PGEY01000001.1"/>
</dbReference>
<comment type="caution">
    <text evidence="2">The sequence shown here is derived from an EMBL/GenBank/DDBJ whole genome shotgun (WGS) entry which is preliminary data.</text>
</comment>
<protein>
    <submittedName>
        <fullName evidence="2">Uncharacterized protein</fullName>
    </submittedName>
</protein>
<dbReference type="Proteomes" id="UP000229263">
    <property type="component" value="Unassembled WGS sequence"/>
</dbReference>
<gene>
    <name evidence="2" type="ORF">ATK23_2169</name>
</gene>
<keyword evidence="3" id="KW-1185">Reference proteome</keyword>
<evidence type="ECO:0000256" key="1">
    <source>
        <dbReference type="SAM" id="MobiDB-lite"/>
    </source>
</evidence>
<feature type="region of interest" description="Disordered" evidence="1">
    <location>
        <begin position="32"/>
        <end position="57"/>
    </location>
</feature>
<dbReference type="EMBL" id="PGEY01000001">
    <property type="protein sequence ID" value="PJJ44922.1"/>
    <property type="molecule type" value="Genomic_DNA"/>
</dbReference>
<feature type="region of interest" description="Disordered" evidence="1">
    <location>
        <begin position="1"/>
        <end position="20"/>
    </location>
</feature>
<feature type="compositionally biased region" description="Basic and acidic residues" evidence="1">
    <location>
        <begin position="46"/>
        <end position="57"/>
    </location>
</feature>